<accession>A0A0M0GDJ1</accession>
<evidence type="ECO:0008006" key="3">
    <source>
        <dbReference type="Google" id="ProtNLM"/>
    </source>
</evidence>
<sequence length="84" mass="9418">MARKISLYVDVPAVGQTLNFLVPGSMKVGNIIDLIVKIIHEEFHGIQAKKRGLMLVDTKNKVILNKNFNCLELDIHDGSNLMLM</sequence>
<dbReference type="EMBL" id="LGUF01000007">
    <property type="protein sequence ID" value="KON87970.1"/>
    <property type="molecule type" value="Genomic_DNA"/>
</dbReference>
<keyword evidence="2" id="KW-1185">Reference proteome</keyword>
<dbReference type="AlphaFoldDB" id="A0A0M0GDJ1"/>
<proteinExistence type="predicted"/>
<evidence type="ECO:0000313" key="2">
    <source>
        <dbReference type="Proteomes" id="UP000037109"/>
    </source>
</evidence>
<comment type="caution">
    <text evidence="1">The sequence shown here is derived from an EMBL/GenBank/DDBJ whole genome shotgun (WGS) entry which is preliminary data.</text>
</comment>
<organism evidence="1 2">
    <name type="scientific">Sporosarcina globispora</name>
    <name type="common">Bacillus globisporus</name>
    <dbReference type="NCBI Taxonomy" id="1459"/>
    <lineage>
        <taxon>Bacteria</taxon>
        <taxon>Bacillati</taxon>
        <taxon>Bacillota</taxon>
        <taxon>Bacilli</taxon>
        <taxon>Bacillales</taxon>
        <taxon>Caryophanaceae</taxon>
        <taxon>Sporosarcina</taxon>
    </lineage>
</organism>
<reference evidence="2" key="1">
    <citation type="submission" date="2015-07" db="EMBL/GenBank/DDBJ databases">
        <title>Fjat-10036 dsm4.</title>
        <authorList>
            <person name="Liu B."/>
            <person name="Wang J."/>
            <person name="Zhu Y."/>
            <person name="Liu G."/>
            <person name="Chen Q."/>
            <person name="Chen Z."/>
            <person name="Lan J."/>
            <person name="Che J."/>
            <person name="Ge C."/>
            <person name="Shi H."/>
            <person name="Pan Z."/>
            <person name="Liu X."/>
        </authorList>
    </citation>
    <scope>NUCLEOTIDE SEQUENCE [LARGE SCALE GENOMIC DNA]</scope>
    <source>
        <strain evidence="2">DSM 4</strain>
    </source>
</reference>
<name>A0A0M0GDJ1_SPOGL</name>
<dbReference type="STRING" id="1459.AF332_14810"/>
<gene>
    <name evidence="1" type="ORF">AF332_14810</name>
</gene>
<dbReference type="PATRIC" id="fig|1459.3.peg.3198"/>
<dbReference type="RefSeq" id="WP_053435329.1">
    <property type="nucleotide sequence ID" value="NZ_LGUF01000007.1"/>
</dbReference>
<dbReference type="Proteomes" id="UP000037109">
    <property type="component" value="Unassembled WGS sequence"/>
</dbReference>
<evidence type="ECO:0000313" key="1">
    <source>
        <dbReference type="EMBL" id="KON87970.1"/>
    </source>
</evidence>
<protein>
    <recommendedName>
        <fullName evidence="3">Methyltransferase</fullName>
    </recommendedName>
</protein>